<feature type="signal peptide" evidence="1">
    <location>
        <begin position="1"/>
        <end position="33"/>
    </location>
</feature>
<feature type="domain" description="Transglutaminase-like" evidence="2">
    <location>
        <begin position="173"/>
        <end position="229"/>
    </location>
</feature>
<dbReference type="InterPro" id="IPR038765">
    <property type="entry name" value="Papain-like_cys_pep_sf"/>
</dbReference>
<comment type="caution">
    <text evidence="3">The sequence shown here is derived from an EMBL/GenBank/DDBJ whole genome shotgun (WGS) entry which is preliminary data.</text>
</comment>
<accession>A0ABU1J1D4</accession>
<dbReference type="PANTHER" id="PTHR46333">
    <property type="entry name" value="CYTOKINESIS PROTEIN 3"/>
    <property type="match status" value="1"/>
</dbReference>
<keyword evidence="4" id="KW-1185">Reference proteome</keyword>
<dbReference type="RefSeq" id="WP_188777333.1">
    <property type="nucleotide sequence ID" value="NZ_BMMB01000009.1"/>
</dbReference>
<evidence type="ECO:0000259" key="2">
    <source>
        <dbReference type="SMART" id="SM00460"/>
    </source>
</evidence>
<dbReference type="Proteomes" id="UP001185028">
    <property type="component" value="Unassembled WGS sequence"/>
</dbReference>
<dbReference type="PANTHER" id="PTHR46333:SF2">
    <property type="entry name" value="CYTOKINESIS PROTEIN 3"/>
    <property type="match status" value="1"/>
</dbReference>
<proteinExistence type="predicted"/>
<sequence length="378" mass="41851">MKNSSHLWAKTLLAGTLLFAGLPLVNAPQSAQAATAQSVMYSSSDVVDQLYRALMNRDAETTFVYNGTTSGLKAMLQDAFEQALEKDPYTQYVLDSYGLSWRQNAYSAKVTVTMNYRETAAQTAYVQSQVKQILSNIVTTGMNDHQKVKAIHDWVVRNVKYDETYTRYTAYEALHDGTAVCQGYALLTYELLKEAGIQNLIVEGTAGGELHAWNLVNLDGTWYHLDTTWDDPVPDQGDGVDTTYYLLTDAQMKKDHNWTKTYPAANTTYQSTLDKLISTGGTQSSVYQQLARALDYATIGNGTADTSTAYVSGAALKSQVQSARTNGKTMLVFRYNGNLNSLKSDLRSLSSIGVRSISYTVQAMNSTNNDLKVTLYWQ</sequence>
<reference evidence="3 4" key="1">
    <citation type="submission" date="2023-07" db="EMBL/GenBank/DDBJ databases">
        <title>Genomic Encyclopedia of Type Strains, Phase IV (KMG-IV): sequencing the most valuable type-strain genomes for metagenomic binning, comparative biology and taxonomic classification.</title>
        <authorList>
            <person name="Goeker M."/>
        </authorList>
    </citation>
    <scope>NUCLEOTIDE SEQUENCE [LARGE SCALE GENOMIC DNA]</scope>
    <source>
        <strain evidence="3 4">DSM 22170</strain>
    </source>
</reference>
<dbReference type="EMBL" id="JAVDQH010000013">
    <property type="protein sequence ID" value="MDR6245309.1"/>
    <property type="molecule type" value="Genomic_DNA"/>
</dbReference>
<feature type="chain" id="PRO_5045291382" evidence="1">
    <location>
        <begin position="34"/>
        <end position="378"/>
    </location>
</feature>
<dbReference type="Gene3D" id="3.10.620.30">
    <property type="match status" value="1"/>
</dbReference>
<keyword evidence="1" id="KW-0732">Signal</keyword>
<protein>
    <submittedName>
        <fullName evidence="3">Transglutaminase-like putative cysteine protease</fullName>
    </submittedName>
</protein>
<organism evidence="3 4">
    <name type="scientific">Paenibacillus hunanensis</name>
    <dbReference type="NCBI Taxonomy" id="539262"/>
    <lineage>
        <taxon>Bacteria</taxon>
        <taxon>Bacillati</taxon>
        <taxon>Bacillota</taxon>
        <taxon>Bacilli</taxon>
        <taxon>Bacillales</taxon>
        <taxon>Paenibacillaceae</taxon>
        <taxon>Paenibacillus</taxon>
    </lineage>
</organism>
<dbReference type="Pfam" id="PF01841">
    <property type="entry name" value="Transglut_core"/>
    <property type="match status" value="1"/>
</dbReference>
<dbReference type="InterPro" id="IPR052557">
    <property type="entry name" value="CAP/Cytokinesis_protein"/>
</dbReference>
<gene>
    <name evidence="3" type="ORF">JOC58_003210</name>
</gene>
<name>A0ABU1J1D4_9BACL</name>
<dbReference type="InterPro" id="IPR002931">
    <property type="entry name" value="Transglutaminase-like"/>
</dbReference>
<dbReference type="SUPFAM" id="SSF54001">
    <property type="entry name" value="Cysteine proteinases"/>
    <property type="match status" value="1"/>
</dbReference>
<evidence type="ECO:0000313" key="3">
    <source>
        <dbReference type="EMBL" id="MDR6245309.1"/>
    </source>
</evidence>
<evidence type="ECO:0000256" key="1">
    <source>
        <dbReference type="SAM" id="SignalP"/>
    </source>
</evidence>
<evidence type="ECO:0000313" key="4">
    <source>
        <dbReference type="Proteomes" id="UP001185028"/>
    </source>
</evidence>
<dbReference type="SMART" id="SM00460">
    <property type="entry name" value="TGc"/>
    <property type="match status" value="1"/>
</dbReference>